<evidence type="ECO:0008006" key="4">
    <source>
        <dbReference type="Google" id="ProtNLM"/>
    </source>
</evidence>
<protein>
    <recommendedName>
        <fullName evidence="4">Transmembrane protein</fullName>
    </recommendedName>
</protein>
<dbReference type="AlphaFoldDB" id="A0A5D2KLD9"/>
<proteinExistence type="predicted"/>
<keyword evidence="3" id="KW-1185">Reference proteome</keyword>
<organism evidence="2 3">
    <name type="scientific">Gossypium tomentosum</name>
    <name type="common">Hawaiian cotton</name>
    <name type="synonym">Gossypium sandvicense</name>
    <dbReference type="NCBI Taxonomy" id="34277"/>
    <lineage>
        <taxon>Eukaryota</taxon>
        <taxon>Viridiplantae</taxon>
        <taxon>Streptophyta</taxon>
        <taxon>Embryophyta</taxon>
        <taxon>Tracheophyta</taxon>
        <taxon>Spermatophyta</taxon>
        <taxon>Magnoliopsida</taxon>
        <taxon>eudicotyledons</taxon>
        <taxon>Gunneridae</taxon>
        <taxon>Pentapetalae</taxon>
        <taxon>rosids</taxon>
        <taxon>malvids</taxon>
        <taxon>Malvales</taxon>
        <taxon>Malvaceae</taxon>
        <taxon>Malvoideae</taxon>
        <taxon>Gossypium</taxon>
    </lineage>
</organism>
<gene>
    <name evidence="2" type="ORF">ES332_D06G201900v1</name>
</gene>
<sequence length="119" mass="14218">MFVILPTIFEWPLYGQNYRKNKRDRKIKIKIPLLLSFPFSLFVSLAICYFFCWFCAWLLQVVAGARVRMYGVVAECRQRRRRHAARKGLGNPRFFFLILFVFWAWFGLRVLGHILGLLL</sequence>
<feature type="transmembrane region" description="Helical" evidence="1">
    <location>
        <begin position="33"/>
        <end position="59"/>
    </location>
</feature>
<reference evidence="2 3" key="1">
    <citation type="submission" date="2019-07" db="EMBL/GenBank/DDBJ databases">
        <title>WGS assembly of Gossypium tomentosum.</title>
        <authorList>
            <person name="Chen Z.J."/>
            <person name="Sreedasyam A."/>
            <person name="Ando A."/>
            <person name="Song Q."/>
            <person name="De L."/>
            <person name="Hulse-Kemp A."/>
            <person name="Ding M."/>
            <person name="Ye W."/>
            <person name="Kirkbride R."/>
            <person name="Jenkins J."/>
            <person name="Plott C."/>
            <person name="Lovell J."/>
            <person name="Lin Y.-M."/>
            <person name="Vaughn R."/>
            <person name="Liu B."/>
            <person name="Li W."/>
            <person name="Simpson S."/>
            <person name="Scheffler B."/>
            <person name="Saski C."/>
            <person name="Grover C."/>
            <person name="Hu G."/>
            <person name="Conover J."/>
            <person name="Carlson J."/>
            <person name="Shu S."/>
            <person name="Boston L."/>
            <person name="Williams M."/>
            <person name="Peterson D."/>
            <person name="Mcgee K."/>
            <person name="Jones D."/>
            <person name="Wendel J."/>
            <person name="Stelly D."/>
            <person name="Grimwood J."/>
            <person name="Schmutz J."/>
        </authorList>
    </citation>
    <scope>NUCLEOTIDE SEQUENCE [LARGE SCALE GENOMIC DNA]</scope>
    <source>
        <strain evidence="2">7179.01</strain>
    </source>
</reference>
<name>A0A5D2KLD9_GOSTO</name>
<dbReference type="Proteomes" id="UP000322667">
    <property type="component" value="Chromosome D06"/>
</dbReference>
<evidence type="ECO:0000313" key="3">
    <source>
        <dbReference type="Proteomes" id="UP000322667"/>
    </source>
</evidence>
<evidence type="ECO:0000256" key="1">
    <source>
        <dbReference type="SAM" id="Phobius"/>
    </source>
</evidence>
<dbReference type="EMBL" id="CM017628">
    <property type="protein sequence ID" value="TYH67630.1"/>
    <property type="molecule type" value="Genomic_DNA"/>
</dbReference>
<feature type="transmembrane region" description="Helical" evidence="1">
    <location>
        <begin position="94"/>
        <end position="118"/>
    </location>
</feature>
<keyword evidence="1" id="KW-0472">Membrane</keyword>
<keyword evidence="1" id="KW-1133">Transmembrane helix</keyword>
<accession>A0A5D2KLD9</accession>
<keyword evidence="1" id="KW-0812">Transmembrane</keyword>
<evidence type="ECO:0000313" key="2">
    <source>
        <dbReference type="EMBL" id="TYH67630.1"/>
    </source>
</evidence>